<keyword evidence="2" id="KW-0808">Transferase</keyword>
<dbReference type="PANTHER" id="PTHR37299">
    <property type="entry name" value="TRANSCRIPTIONAL REGULATOR-RELATED"/>
    <property type="match status" value="1"/>
</dbReference>
<comment type="caution">
    <text evidence="2">The sequence shown here is derived from an EMBL/GenBank/DDBJ whole genome shotgun (WGS) entry which is preliminary data.</text>
</comment>
<evidence type="ECO:0000313" key="2">
    <source>
        <dbReference type="EMBL" id="KOS66169.1"/>
    </source>
</evidence>
<evidence type="ECO:0000313" key="3">
    <source>
        <dbReference type="Proteomes" id="UP000050668"/>
    </source>
</evidence>
<name>A0ABR5JVI9_9BACI</name>
<dbReference type="EMBL" id="LGRV01000009">
    <property type="protein sequence ID" value="KOS66169.1"/>
    <property type="molecule type" value="Genomic_DNA"/>
</dbReference>
<evidence type="ECO:0000259" key="1">
    <source>
        <dbReference type="PROSITE" id="PS50930"/>
    </source>
</evidence>
<dbReference type="PROSITE" id="PS50930">
    <property type="entry name" value="HTH_LYTTR"/>
    <property type="match status" value="1"/>
</dbReference>
<protein>
    <submittedName>
        <fullName evidence="2">Histidine kinase</fullName>
    </submittedName>
</protein>
<dbReference type="Gene3D" id="2.40.50.40">
    <property type="match status" value="1"/>
</dbReference>
<proteinExistence type="predicted"/>
<sequence>MEINDINFEKDVLQQYKIILEDWIPATASIAIAVNDAYIFFSSGHHQIKLAVGEKVKEDSIAQKVLTTRSKTDAMMDNSLFDAPYYGIGYPIEIAQQPAALVIVLPPNFIKAKQGPYQFLTGKQNEDWTPVPINEITYIESLQKRTWFYVNEEQYKTTITLKELQTRLPSIFIRIHRSYIINIHFIKKITRDLSSNFLVVLKNGTELPISQSYINNLRTVLEF</sequence>
<dbReference type="Proteomes" id="UP000050668">
    <property type="component" value="Unassembled WGS sequence"/>
</dbReference>
<dbReference type="RefSeq" id="WP_053585539.1">
    <property type="nucleotide sequence ID" value="NZ_LGRV01000009.1"/>
</dbReference>
<feature type="domain" description="HTH LytTR-type" evidence="1">
    <location>
        <begin position="120"/>
        <end position="223"/>
    </location>
</feature>
<dbReference type="InterPro" id="IPR007492">
    <property type="entry name" value="LytTR_DNA-bd_dom"/>
</dbReference>
<dbReference type="PANTHER" id="PTHR37299:SF1">
    <property type="entry name" value="STAGE 0 SPORULATION PROTEIN A HOMOLOG"/>
    <property type="match status" value="1"/>
</dbReference>
<dbReference type="Pfam" id="PF04397">
    <property type="entry name" value="LytTR"/>
    <property type="match status" value="1"/>
</dbReference>
<dbReference type="SMART" id="SM00850">
    <property type="entry name" value="LytTR"/>
    <property type="match status" value="1"/>
</dbReference>
<dbReference type="InterPro" id="IPR046947">
    <property type="entry name" value="LytR-like"/>
</dbReference>
<organism evidence="2 3">
    <name type="scientific">Lysinibacillus contaminans</name>
    <dbReference type="NCBI Taxonomy" id="1293441"/>
    <lineage>
        <taxon>Bacteria</taxon>
        <taxon>Bacillati</taxon>
        <taxon>Bacillota</taxon>
        <taxon>Bacilli</taxon>
        <taxon>Bacillales</taxon>
        <taxon>Bacillaceae</taxon>
        <taxon>Lysinibacillus</taxon>
    </lineage>
</organism>
<keyword evidence="3" id="KW-1185">Reference proteome</keyword>
<gene>
    <name evidence="2" type="ORF">AEA09_19020</name>
</gene>
<reference evidence="3" key="1">
    <citation type="submission" date="2015-07" db="EMBL/GenBank/DDBJ databases">
        <title>Fjat-14205 dsm 2895.</title>
        <authorList>
            <person name="Liu B."/>
            <person name="Wang J."/>
            <person name="Zhu Y."/>
            <person name="Liu G."/>
            <person name="Chen Q."/>
            <person name="Chen Z."/>
            <person name="Lan J."/>
            <person name="Che J."/>
            <person name="Ge C."/>
            <person name="Shi H."/>
            <person name="Pan Z."/>
            <person name="Liu X."/>
        </authorList>
    </citation>
    <scope>NUCLEOTIDE SEQUENCE [LARGE SCALE GENOMIC DNA]</scope>
    <source>
        <strain evidence="3">DSM 25560</strain>
    </source>
</reference>
<dbReference type="Gene3D" id="2.20.25.10">
    <property type="match status" value="1"/>
</dbReference>
<dbReference type="GO" id="GO:0016301">
    <property type="term" value="F:kinase activity"/>
    <property type="evidence" value="ECO:0007669"/>
    <property type="project" value="UniProtKB-KW"/>
</dbReference>
<keyword evidence="2" id="KW-0418">Kinase</keyword>
<accession>A0ABR5JVI9</accession>